<accession>A0A0A9BHG5</accession>
<name>A0A0A9BHG5_ARUDO</name>
<dbReference type="AlphaFoldDB" id="A0A0A9BHG5"/>
<reference evidence="1" key="2">
    <citation type="journal article" date="2015" name="Data Brief">
        <title>Shoot transcriptome of the giant reed, Arundo donax.</title>
        <authorList>
            <person name="Barrero R.A."/>
            <person name="Guerrero F.D."/>
            <person name="Moolhuijzen P."/>
            <person name="Goolsby J.A."/>
            <person name="Tidwell J."/>
            <person name="Bellgard S.E."/>
            <person name="Bellgard M.I."/>
        </authorList>
    </citation>
    <scope>NUCLEOTIDE SEQUENCE</scope>
    <source>
        <tissue evidence="1">Shoot tissue taken approximately 20 cm above the soil surface</tissue>
    </source>
</reference>
<organism evidence="1">
    <name type="scientific">Arundo donax</name>
    <name type="common">Giant reed</name>
    <name type="synonym">Donax arundinaceus</name>
    <dbReference type="NCBI Taxonomy" id="35708"/>
    <lineage>
        <taxon>Eukaryota</taxon>
        <taxon>Viridiplantae</taxon>
        <taxon>Streptophyta</taxon>
        <taxon>Embryophyta</taxon>
        <taxon>Tracheophyta</taxon>
        <taxon>Spermatophyta</taxon>
        <taxon>Magnoliopsida</taxon>
        <taxon>Liliopsida</taxon>
        <taxon>Poales</taxon>
        <taxon>Poaceae</taxon>
        <taxon>PACMAD clade</taxon>
        <taxon>Arundinoideae</taxon>
        <taxon>Arundineae</taxon>
        <taxon>Arundo</taxon>
    </lineage>
</organism>
<dbReference type="EMBL" id="GBRH01235089">
    <property type="protein sequence ID" value="JAD62806.1"/>
    <property type="molecule type" value="Transcribed_RNA"/>
</dbReference>
<proteinExistence type="predicted"/>
<protein>
    <submittedName>
        <fullName evidence="1">Uncharacterized protein</fullName>
    </submittedName>
</protein>
<evidence type="ECO:0000313" key="1">
    <source>
        <dbReference type="EMBL" id="JAD62806.1"/>
    </source>
</evidence>
<reference evidence="1" key="1">
    <citation type="submission" date="2014-09" db="EMBL/GenBank/DDBJ databases">
        <authorList>
            <person name="Magalhaes I.L.F."/>
            <person name="Oliveira U."/>
            <person name="Santos F.R."/>
            <person name="Vidigal T.H.D.A."/>
            <person name="Brescovit A.D."/>
            <person name="Santos A.J."/>
        </authorList>
    </citation>
    <scope>NUCLEOTIDE SEQUENCE</scope>
    <source>
        <tissue evidence="1">Shoot tissue taken approximately 20 cm above the soil surface</tissue>
    </source>
</reference>
<sequence>MYKEFTWGEYKKAAYKSSLGDNRLAQFEK</sequence>